<sequence>MNIQRFLSDHGALLTEYERCAFRDFGFPYQVTPHNYINEAEECLARESTGGDRDAVANAKRSIDCQIEAVLETLGLQVKGGFPVRIKAIRKLGLIAPRILEKTNRIRNAVEHDFTNPTREQAETAVDTALLFVEITQRVFRQMVMQCAIYDPTPKITPWVNWGPNYVVFEMVGDADAIEIKGEVKGKVSFKQVVGRNDKEYVPLLKFLLSGDFAYSDLPDEDLIRQLTGDLGEI</sequence>
<comment type="caution">
    <text evidence="1">The sequence shown here is derived from an EMBL/GenBank/DDBJ whole genome shotgun (WGS) entry which is preliminary data.</text>
</comment>
<name>A0A0F9UG21_9ZZZZ</name>
<organism evidence="1">
    <name type="scientific">marine sediment metagenome</name>
    <dbReference type="NCBI Taxonomy" id="412755"/>
    <lineage>
        <taxon>unclassified sequences</taxon>
        <taxon>metagenomes</taxon>
        <taxon>ecological metagenomes</taxon>
    </lineage>
</organism>
<accession>A0A0F9UG21</accession>
<reference evidence="1" key="1">
    <citation type="journal article" date="2015" name="Nature">
        <title>Complex archaea that bridge the gap between prokaryotes and eukaryotes.</title>
        <authorList>
            <person name="Spang A."/>
            <person name="Saw J.H."/>
            <person name="Jorgensen S.L."/>
            <person name="Zaremba-Niedzwiedzka K."/>
            <person name="Martijn J."/>
            <person name="Lind A.E."/>
            <person name="van Eijk R."/>
            <person name="Schleper C."/>
            <person name="Guy L."/>
            <person name="Ettema T.J."/>
        </authorList>
    </citation>
    <scope>NUCLEOTIDE SEQUENCE</scope>
</reference>
<evidence type="ECO:0008006" key="2">
    <source>
        <dbReference type="Google" id="ProtNLM"/>
    </source>
</evidence>
<proteinExistence type="predicted"/>
<gene>
    <name evidence="1" type="ORF">LCGC14_0209830</name>
</gene>
<dbReference type="AlphaFoldDB" id="A0A0F9UG21"/>
<protein>
    <recommendedName>
        <fullName evidence="2">DUF4145 domain-containing protein</fullName>
    </recommendedName>
</protein>
<dbReference type="EMBL" id="LAZR01000096">
    <property type="protein sequence ID" value="KKN92170.1"/>
    <property type="molecule type" value="Genomic_DNA"/>
</dbReference>
<evidence type="ECO:0000313" key="1">
    <source>
        <dbReference type="EMBL" id="KKN92170.1"/>
    </source>
</evidence>